<feature type="region of interest" description="Disordered" evidence="2">
    <location>
        <begin position="1"/>
        <end position="75"/>
    </location>
</feature>
<dbReference type="AlphaFoldDB" id="B8BTS7"/>
<gene>
    <name evidence="4" type="ORF">THAPSDRAFT_2240</name>
</gene>
<feature type="compositionally biased region" description="Acidic residues" evidence="2">
    <location>
        <begin position="650"/>
        <end position="659"/>
    </location>
</feature>
<dbReference type="HOGENOM" id="CLU_383829_0_0_1"/>
<keyword evidence="3" id="KW-0812">Transmembrane</keyword>
<feature type="compositionally biased region" description="Acidic residues" evidence="2">
    <location>
        <begin position="258"/>
        <end position="274"/>
    </location>
</feature>
<reference evidence="4 5" key="2">
    <citation type="journal article" date="2008" name="Nature">
        <title>The Phaeodactylum genome reveals the evolutionary history of diatom genomes.</title>
        <authorList>
            <person name="Bowler C."/>
            <person name="Allen A.E."/>
            <person name="Badger J.H."/>
            <person name="Grimwood J."/>
            <person name="Jabbari K."/>
            <person name="Kuo A."/>
            <person name="Maheswari U."/>
            <person name="Martens C."/>
            <person name="Maumus F."/>
            <person name="Otillar R.P."/>
            <person name="Rayko E."/>
            <person name="Salamov A."/>
            <person name="Vandepoele K."/>
            <person name="Beszteri B."/>
            <person name="Gruber A."/>
            <person name="Heijde M."/>
            <person name="Katinka M."/>
            <person name="Mock T."/>
            <person name="Valentin K."/>
            <person name="Verret F."/>
            <person name="Berges J.A."/>
            <person name="Brownlee C."/>
            <person name="Cadoret J.P."/>
            <person name="Chiovitti A."/>
            <person name="Choi C.J."/>
            <person name="Coesel S."/>
            <person name="De Martino A."/>
            <person name="Detter J.C."/>
            <person name="Durkin C."/>
            <person name="Falciatore A."/>
            <person name="Fournet J."/>
            <person name="Haruta M."/>
            <person name="Huysman M.J."/>
            <person name="Jenkins B.D."/>
            <person name="Jiroutova K."/>
            <person name="Jorgensen R.E."/>
            <person name="Joubert Y."/>
            <person name="Kaplan A."/>
            <person name="Kroger N."/>
            <person name="Kroth P.G."/>
            <person name="La Roche J."/>
            <person name="Lindquist E."/>
            <person name="Lommer M."/>
            <person name="Martin-Jezequel V."/>
            <person name="Lopez P.J."/>
            <person name="Lucas S."/>
            <person name="Mangogna M."/>
            <person name="McGinnis K."/>
            <person name="Medlin L.K."/>
            <person name="Montsant A."/>
            <person name="Oudot-Le Secq M.P."/>
            <person name="Napoli C."/>
            <person name="Obornik M."/>
            <person name="Parker M.S."/>
            <person name="Petit J.L."/>
            <person name="Porcel B.M."/>
            <person name="Poulsen N."/>
            <person name="Robison M."/>
            <person name="Rychlewski L."/>
            <person name="Rynearson T.A."/>
            <person name="Schmutz J."/>
            <person name="Shapiro H."/>
            <person name="Siaut M."/>
            <person name="Stanley M."/>
            <person name="Sussman M.R."/>
            <person name="Taylor A.R."/>
            <person name="Vardi A."/>
            <person name="von Dassow P."/>
            <person name="Vyverman W."/>
            <person name="Willis A."/>
            <person name="Wyrwicz L.S."/>
            <person name="Rokhsar D.S."/>
            <person name="Weissenbach J."/>
            <person name="Armbrust E.V."/>
            <person name="Green B.R."/>
            <person name="Van de Peer Y."/>
            <person name="Grigoriev I.V."/>
        </authorList>
    </citation>
    <scope>NUCLEOTIDE SEQUENCE [LARGE SCALE GENOMIC DNA]</scope>
    <source>
        <strain evidence="4 5">CCMP1335</strain>
    </source>
</reference>
<feature type="compositionally biased region" description="Basic and acidic residues" evidence="2">
    <location>
        <begin position="329"/>
        <end position="341"/>
    </location>
</feature>
<evidence type="ECO:0000256" key="3">
    <source>
        <dbReference type="SAM" id="Phobius"/>
    </source>
</evidence>
<proteinExistence type="predicted"/>
<feature type="compositionally biased region" description="Low complexity" evidence="2">
    <location>
        <begin position="275"/>
        <end position="298"/>
    </location>
</feature>
<feature type="compositionally biased region" description="Polar residues" evidence="2">
    <location>
        <begin position="146"/>
        <end position="157"/>
    </location>
</feature>
<keyword evidence="5" id="KW-1185">Reference proteome</keyword>
<feature type="compositionally biased region" description="Polar residues" evidence="2">
    <location>
        <begin position="499"/>
        <end position="511"/>
    </location>
</feature>
<keyword evidence="1" id="KW-0175">Coiled coil</keyword>
<reference evidence="4 5" key="1">
    <citation type="journal article" date="2004" name="Science">
        <title>The genome of the diatom Thalassiosira pseudonana: ecology, evolution, and metabolism.</title>
        <authorList>
            <person name="Armbrust E.V."/>
            <person name="Berges J.A."/>
            <person name="Bowler C."/>
            <person name="Green B.R."/>
            <person name="Martinez D."/>
            <person name="Putnam N.H."/>
            <person name="Zhou S."/>
            <person name="Allen A.E."/>
            <person name="Apt K.E."/>
            <person name="Bechner M."/>
            <person name="Brzezinski M.A."/>
            <person name="Chaal B.K."/>
            <person name="Chiovitti A."/>
            <person name="Davis A.K."/>
            <person name="Demarest M.S."/>
            <person name="Detter J.C."/>
            <person name="Glavina T."/>
            <person name="Goodstein D."/>
            <person name="Hadi M.Z."/>
            <person name="Hellsten U."/>
            <person name="Hildebrand M."/>
            <person name="Jenkins B.D."/>
            <person name="Jurka J."/>
            <person name="Kapitonov V.V."/>
            <person name="Kroger N."/>
            <person name="Lau W.W."/>
            <person name="Lane T.W."/>
            <person name="Larimer F.W."/>
            <person name="Lippmeier J.C."/>
            <person name="Lucas S."/>
            <person name="Medina M."/>
            <person name="Montsant A."/>
            <person name="Obornik M."/>
            <person name="Parker M.S."/>
            <person name="Palenik B."/>
            <person name="Pazour G.J."/>
            <person name="Richardson P.M."/>
            <person name="Rynearson T.A."/>
            <person name="Saito M.A."/>
            <person name="Schwartz D.C."/>
            <person name="Thamatrakoln K."/>
            <person name="Valentin K."/>
            <person name="Vardi A."/>
            <person name="Wilkerson F.P."/>
            <person name="Rokhsar D.S."/>
        </authorList>
    </citation>
    <scope>NUCLEOTIDE SEQUENCE [LARGE SCALE GENOMIC DNA]</scope>
    <source>
        <strain evidence="4 5">CCMP1335</strain>
    </source>
</reference>
<accession>B8BTS7</accession>
<organism evidence="4 5">
    <name type="scientific">Thalassiosira pseudonana</name>
    <name type="common">Marine diatom</name>
    <name type="synonym">Cyclotella nana</name>
    <dbReference type="NCBI Taxonomy" id="35128"/>
    <lineage>
        <taxon>Eukaryota</taxon>
        <taxon>Sar</taxon>
        <taxon>Stramenopiles</taxon>
        <taxon>Ochrophyta</taxon>
        <taxon>Bacillariophyta</taxon>
        <taxon>Coscinodiscophyceae</taxon>
        <taxon>Thalassiosirophycidae</taxon>
        <taxon>Thalassiosirales</taxon>
        <taxon>Thalassiosiraceae</taxon>
        <taxon>Thalassiosira</taxon>
    </lineage>
</organism>
<evidence type="ECO:0000256" key="1">
    <source>
        <dbReference type="SAM" id="Coils"/>
    </source>
</evidence>
<evidence type="ECO:0000256" key="2">
    <source>
        <dbReference type="SAM" id="MobiDB-lite"/>
    </source>
</evidence>
<dbReference type="GeneID" id="7446471"/>
<dbReference type="RefSeq" id="XP_002287706.1">
    <property type="nucleotide sequence ID" value="XM_002287670.1"/>
</dbReference>
<feature type="compositionally biased region" description="Polar residues" evidence="2">
    <location>
        <begin position="1"/>
        <end position="22"/>
    </location>
</feature>
<dbReference type="Proteomes" id="UP000001449">
    <property type="component" value="Chromosome 2"/>
</dbReference>
<dbReference type="InParanoid" id="B8BTS7"/>
<protein>
    <submittedName>
        <fullName evidence="4">Uncharacterized protein</fullName>
    </submittedName>
</protein>
<name>B8BTS7_THAPS</name>
<feature type="region of interest" description="Disordered" evidence="2">
    <location>
        <begin position="641"/>
        <end position="663"/>
    </location>
</feature>
<feature type="compositionally biased region" description="Low complexity" evidence="2">
    <location>
        <begin position="246"/>
        <end position="257"/>
    </location>
</feature>
<evidence type="ECO:0000313" key="4">
    <source>
        <dbReference type="EMBL" id="EED95149.1"/>
    </source>
</evidence>
<feature type="coiled-coil region" evidence="1">
    <location>
        <begin position="571"/>
        <end position="599"/>
    </location>
</feature>
<sequence>MEANDGGSTEAGSLREQLQQKMSPDDDLRLTPHLGSNNSDGVASTQADGDSMKNEPSDSHMPQTIGVHINHHDDQQTSIAEPTTYLYATDVETSPLPSSNMLFDHSDTVQQQKADNPFDDSSAMATSSDEPMVYSFTKDQGKTDQDMSQGTKQQSSFKVGEPNVFDDLFSQSESAGVGSDTTTTTDACDIKLQPNTGESTISTDGGEPIPTTAPASYAIHRTSSTPQRRRHRGISQMESISESPWDATTNNRRNTTGCDDDDDIDASDANDDFSDTTTIQSTHSHDAISATASISSTPTRRRRANASTDGTGSIAGGSLDRNLRRGTQYRRDERRRLRRESSSPANAAIDNTNRESGDTDDEDNDRRRQRNNNGNSLVASLDAGMASLRRWIRSRRVSFNSGGGAGSSSGQSVSSSSFTAIRLGEEDFAALSYAGSDPRGIATTASSISSNSNSNSGYLYYRPTEVQVDPNNEVDTIYGSDDESGTNSVLLPLVPSLPTTGDRQSQQNRQRAFSEPDRARLADFFSSVYGSRAIDGRRLRGRRSVGRQQSPEQSTSQRRVGFARAPSPMTIEEETDVLEEEHENLIEEETNQLDNLHRSPLLSEEQPLPATIEMQEIPLSASTSSDVEASPVPLVVSTLTNTDNSANALPDDETPAETDDPNRRARSRWIRINRRFQFTINLVALLFSLLLFTILVCWVLLITTYVISLEKVLSISWYWLC</sequence>
<feature type="compositionally biased region" description="Polar residues" evidence="2">
    <location>
        <begin position="193"/>
        <end position="203"/>
    </location>
</feature>
<keyword evidence="3" id="KW-1133">Transmembrane helix</keyword>
<dbReference type="EMBL" id="CM000639">
    <property type="protein sequence ID" value="EED95149.1"/>
    <property type="molecule type" value="Genomic_DNA"/>
</dbReference>
<dbReference type="PaxDb" id="35128-Thaps2240"/>
<feature type="region of interest" description="Disordered" evidence="2">
    <location>
        <begin position="538"/>
        <end position="570"/>
    </location>
</feature>
<feature type="region of interest" description="Disordered" evidence="2">
    <location>
        <begin position="497"/>
        <end position="516"/>
    </location>
</feature>
<feature type="transmembrane region" description="Helical" evidence="3">
    <location>
        <begin position="682"/>
        <end position="707"/>
    </location>
</feature>
<evidence type="ECO:0000313" key="5">
    <source>
        <dbReference type="Proteomes" id="UP000001449"/>
    </source>
</evidence>
<dbReference type="KEGG" id="tps:THAPSDRAFT_2240"/>
<keyword evidence="3" id="KW-0472">Membrane</keyword>
<feature type="compositionally biased region" description="Polar residues" evidence="2">
    <location>
        <begin position="548"/>
        <end position="558"/>
    </location>
</feature>
<feature type="region of interest" description="Disordered" evidence="2">
    <location>
        <begin position="97"/>
        <end position="380"/>
    </location>
</feature>
<feature type="compositionally biased region" description="Polar residues" evidence="2">
    <location>
        <begin position="34"/>
        <end position="48"/>
    </location>
</feature>
<feature type="compositionally biased region" description="Polar residues" evidence="2">
    <location>
        <begin position="169"/>
        <end position="186"/>
    </location>
</feature>